<proteinExistence type="predicted"/>
<name>S6AHL8_SULDS</name>
<accession>S6AHL8</accession>
<sequence length="319" mass="35253">MTHYDVFNGDADGICALHQLRLAYPRDSQLITGVKRDITLLERVVAKPGDRVTVLDISLDKNREALLALLEGGARVVYFDHHFPGDIPAHLGFDAHIDRAPDICTSLLVDRFLQAQYRIWAVVGAFGDNLHKAARRAAEPLQLNADQLDALQSLGECLNYNSYGETLADLHFPPDELYRLLHSYTDPFAFITEAPALQQLQQGYAEDMAKAGALQPEMVTEACALYILPDEAWSRRVSGSFGNRLAQSWPNRAHAILTRRSNGYTVSVRAPLTAPTGADDLCRRFDSGGGRKAAAGINCLPETKVVEFVEEFRAAWCSV</sequence>
<dbReference type="OrthoDB" id="5429547at2"/>
<dbReference type="STRING" id="1163617.SCD_n00170"/>
<evidence type="ECO:0000313" key="1">
    <source>
        <dbReference type="EMBL" id="BAN34019.1"/>
    </source>
</evidence>
<organism evidence="1 2">
    <name type="scientific">Sulfuricella denitrificans (strain DSM 22764 / NBRC 105220 / skB26)</name>
    <dbReference type="NCBI Taxonomy" id="1163617"/>
    <lineage>
        <taxon>Bacteria</taxon>
        <taxon>Pseudomonadati</taxon>
        <taxon>Pseudomonadota</taxon>
        <taxon>Betaproteobacteria</taxon>
        <taxon>Nitrosomonadales</taxon>
        <taxon>Sulfuricellaceae</taxon>
        <taxon>Sulfuricella</taxon>
    </lineage>
</organism>
<protein>
    <recommendedName>
        <fullName evidence="3">Acetyltransferase</fullName>
    </recommendedName>
</protein>
<reference evidence="1 2" key="1">
    <citation type="journal article" date="2012" name="Appl. Environ. Microbiol.">
        <title>Draft genome sequence of a psychrotolerant sulfur-oxidizing bacterium, Sulfuricella denitrificans skB26, and proteomic insights into cold adaptation.</title>
        <authorList>
            <person name="Watanabe T."/>
            <person name="Kojima H."/>
            <person name="Fukui M."/>
        </authorList>
    </citation>
    <scope>NUCLEOTIDE SEQUENCE [LARGE SCALE GENOMIC DNA]</scope>
    <source>
        <strain evidence="2">skB26</strain>
    </source>
</reference>
<evidence type="ECO:0008006" key="3">
    <source>
        <dbReference type="Google" id="ProtNLM"/>
    </source>
</evidence>
<gene>
    <name evidence="1" type="ORF">SCD_n00170</name>
</gene>
<dbReference type="SUPFAM" id="SSF64182">
    <property type="entry name" value="DHH phosphoesterases"/>
    <property type="match status" value="1"/>
</dbReference>
<dbReference type="AlphaFoldDB" id="S6AHL8"/>
<dbReference type="InterPro" id="IPR038763">
    <property type="entry name" value="DHH_sf"/>
</dbReference>
<dbReference type="RefSeq" id="WP_009207035.1">
    <property type="nucleotide sequence ID" value="NC_022357.1"/>
</dbReference>
<dbReference type="eggNOG" id="COG0608">
    <property type="taxonomic scope" value="Bacteria"/>
</dbReference>
<dbReference type="EMBL" id="AP013066">
    <property type="protein sequence ID" value="BAN34019.1"/>
    <property type="molecule type" value="Genomic_DNA"/>
</dbReference>
<dbReference type="HOGENOM" id="CLU_873774_0_0_4"/>
<keyword evidence="2" id="KW-1185">Reference proteome</keyword>
<dbReference type="KEGG" id="sdr:SCD_n00170"/>
<evidence type="ECO:0000313" key="2">
    <source>
        <dbReference type="Proteomes" id="UP000015559"/>
    </source>
</evidence>
<dbReference type="Proteomes" id="UP000015559">
    <property type="component" value="Chromosome"/>
</dbReference>